<evidence type="ECO:0000256" key="1">
    <source>
        <dbReference type="SAM" id="Phobius"/>
    </source>
</evidence>
<keyword evidence="3" id="KW-1185">Reference proteome</keyword>
<proteinExistence type="predicted"/>
<accession>A0A840TIZ2</accession>
<sequence length="203" mass="22272">MQPSNRCCIFTANPKFNVMRIDTPRFATLASLILAAALLRLLPHPYNFTPLGAMALFGGAHFKSKRWAFLVPVLALLVSDALLGFHSTMWAVYGSFILMVAIGMGFLKKITAGRVAGTALLSSVIFFLITNFAVWLNAGGFYPKTFMGLMACYGAGLQFYQYTVFGNLFLNSVMGDLFFSLLLFGSFEWLKSKSPALQGTESV</sequence>
<dbReference type="Proteomes" id="UP000557307">
    <property type="component" value="Unassembled WGS sequence"/>
</dbReference>
<keyword evidence="1" id="KW-0812">Transmembrane</keyword>
<feature type="transmembrane region" description="Helical" evidence="1">
    <location>
        <begin position="119"/>
        <end position="142"/>
    </location>
</feature>
<evidence type="ECO:0000313" key="3">
    <source>
        <dbReference type="Proteomes" id="UP000557307"/>
    </source>
</evidence>
<evidence type="ECO:0008006" key="4">
    <source>
        <dbReference type="Google" id="ProtNLM"/>
    </source>
</evidence>
<dbReference type="InterPro" id="IPR046487">
    <property type="entry name" value="DUF6580"/>
</dbReference>
<dbReference type="RefSeq" id="WP_246439775.1">
    <property type="nucleotide sequence ID" value="NZ_JACHGF010000002.1"/>
</dbReference>
<comment type="caution">
    <text evidence="2">The sequence shown here is derived from an EMBL/GenBank/DDBJ whole genome shotgun (WGS) entry which is preliminary data.</text>
</comment>
<feature type="transmembrane region" description="Helical" evidence="1">
    <location>
        <begin position="162"/>
        <end position="184"/>
    </location>
</feature>
<feature type="transmembrane region" description="Helical" evidence="1">
    <location>
        <begin position="90"/>
        <end position="107"/>
    </location>
</feature>
<organism evidence="2 3">
    <name type="scientific">Rhabdobacter roseus</name>
    <dbReference type="NCBI Taxonomy" id="1655419"/>
    <lineage>
        <taxon>Bacteria</taxon>
        <taxon>Pseudomonadati</taxon>
        <taxon>Bacteroidota</taxon>
        <taxon>Cytophagia</taxon>
        <taxon>Cytophagales</taxon>
        <taxon>Cytophagaceae</taxon>
        <taxon>Rhabdobacter</taxon>
    </lineage>
</organism>
<keyword evidence="1" id="KW-0472">Membrane</keyword>
<dbReference type="EMBL" id="JACHGF010000002">
    <property type="protein sequence ID" value="MBB5283341.1"/>
    <property type="molecule type" value="Genomic_DNA"/>
</dbReference>
<evidence type="ECO:0000313" key="2">
    <source>
        <dbReference type="EMBL" id="MBB5283341.1"/>
    </source>
</evidence>
<gene>
    <name evidence="2" type="ORF">HNQ92_001467</name>
</gene>
<feature type="transmembrane region" description="Helical" evidence="1">
    <location>
        <begin position="26"/>
        <end position="46"/>
    </location>
</feature>
<protein>
    <recommendedName>
        <fullName evidence="4">ECF transporter S component</fullName>
    </recommendedName>
</protein>
<dbReference type="Pfam" id="PF20221">
    <property type="entry name" value="DUF6580"/>
    <property type="match status" value="1"/>
</dbReference>
<keyword evidence="1" id="KW-1133">Transmembrane helix</keyword>
<dbReference type="AlphaFoldDB" id="A0A840TIZ2"/>
<reference evidence="2 3" key="1">
    <citation type="submission" date="2020-08" db="EMBL/GenBank/DDBJ databases">
        <title>Genomic Encyclopedia of Type Strains, Phase IV (KMG-IV): sequencing the most valuable type-strain genomes for metagenomic binning, comparative biology and taxonomic classification.</title>
        <authorList>
            <person name="Goeker M."/>
        </authorList>
    </citation>
    <scope>NUCLEOTIDE SEQUENCE [LARGE SCALE GENOMIC DNA]</scope>
    <source>
        <strain evidence="2 3">DSM 105074</strain>
    </source>
</reference>
<name>A0A840TIZ2_9BACT</name>